<name>A0A5P8JQL6_9LACO</name>
<gene>
    <name evidence="1" type="ORF">LM010_07895</name>
</gene>
<sequence length="81" mass="9147">MMANKALRQLISTQADQLISETYTETHITQRLLDWQAHNPGADATLLASYQLAESRNFSEELLGRVLEQLSDQGYLNQPKA</sequence>
<dbReference type="EMBL" id="CP045068">
    <property type="protein sequence ID" value="QFQ91346.1"/>
    <property type="molecule type" value="Genomic_DNA"/>
</dbReference>
<organism evidence="1 2">
    <name type="scientific">Lacticaseibacillus manihotivorans</name>
    <dbReference type="NCBI Taxonomy" id="88233"/>
    <lineage>
        <taxon>Bacteria</taxon>
        <taxon>Bacillati</taxon>
        <taxon>Bacillota</taxon>
        <taxon>Bacilli</taxon>
        <taxon>Lactobacillales</taxon>
        <taxon>Lactobacillaceae</taxon>
        <taxon>Lacticaseibacillus</taxon>
    </lineage>
</organism>
<evidence type="ECO:0000313" key="1">
    <source>
        <dbReference type="EMBL" id="QFQ91346.1"/>
    </source>
</evidence>
<proteinExistence type="predicted"/>
<protein>
    <submittedName>
        <fullName evidence="1">Uncharacterized protein</fullName>
    </submittedName>
</protein>
<dbReference type="Proteomes" id="UP000388452">
    <property type="component" value="Chromosome"/>
</dbReference>
<reference evidence="1 2" key="1">
    <citation type="submission" date="2019-10" db="EMBL/GenBank/DDBJ databases">
        <title>Genome sequencing of Lactobacillus manihotivorans.</title>
        <authorList>
            <person name="Kim K."/>
        </authorList>
    </citation>
    <scope>NUCLEOTIDE SEQUENCE [LARGE SCALE GENOMIC DNA]</scope>
    <source>
        <strain evidence="1 2">LM010</strain>
    </source>
</reference>
<dbReference type="AlphaFoldDB" id="A0A5P8JQL6"/>
<accession>A0A5P8JQL6</accession>
<evidence type="ECO:0000313" key="2">
    <source>
        <dbReference type="Proteomes" id="UP000388452"/>
    </source>
</evidence>